<dbReference type="Gene3D" id="3.40.50.1820">
    <property type="entry name" value="alpha/beta hydrolase"/>
    <property type="match status" value="1"/>
</dbReference>
<dbReference type="InterPro" id="IPR050266">
    <property type="entry name" value="AB_hydrolase_sf"/>
</dbReference>
<dbReference type="Pfam" id="PF00561">
    <property type="entry name" value="Abhydrolase_1"/>
    <property type="match status" value="1"/>
</dbReference>
<dbReference type="InterPro" id="IPR000073">
    <property type="entry name" value="AB_hydrolase_1"/>
</dbReference>
<proteinExistence type="predicted"/>
<dbReference type="EMBL" id="CP051152">
    <property type="protein sequence ID" value="QJQ04832.1"/>
    <property type="molecule type" value="Genomic_DNA"/>
</dbReference>
<dbReference type="PANTHER" id="PTHR43798:SF33">
    <property type="entry name" value="HYDROLASE, PUTATIVE (AFU_ORTHOLOGUE AFUA_2G14860)-RELATED"/>
    <property type="match status" value="1"/>
</dbReference>
<accession>A0A6M4A0G0</accession>
<dbReference type="KEGG" id="upi:EJG51_002015"/>
<evidence type="ECO:0000259" key="1">
    <source>
        <dbReference type="Pfam" id="PF00561"/>
    </source>
</evidence>
<dbReference type="GO" id="GO:0016020">
    <property type="term" value="C:membrane"/>
    <property type="evidence" value="ECO:0007669"/>
    <property type="project" value="TreeGrafter"/>
</dbReference>
<gene>
    <name evidence="2" type="ORF">EJG51_002015</name>
</gene>
<keyword evidence="3" id="KW-1185">Reference proteome</keyword>
<dbReference type="SUPFAM" id="SSF53474">
    <property type="entry name" value="alpha/beta-Hydrolases"/>
    <property type="match status" value="1"/>
</dbReference>
<sequence length="301" mass="34757">MKTFRSEFISLRGLNYHVRHWGDETAPQLFMMHGWMDVSASFQFVVDCLKKEWHVISVDWRGFGLTEAPPTDSYWFPDYLGDLDAILEHFSPDQAVNLLGHSMGANVVLLYAGVRPERVRKLINLEGFGLPTTHPKQAPGRYLKWLNELREQPVMRSYESQAEVARRLQKTNPRLSDERAGFLSQHWAKENAQGQWDILGDPAHKLTSPLLFQVDEIMACWSKISAPVLWVEANDTDVWSWLGPKEQARIEIDRRIGFIPKVRTEMIMDAGHMLHHDQPAHVDCVWHFDALPLPLLDLKRS</sequence>
<protein>
    <submittedName>
        <fullName evidence="2">Alpha/beta hydrolase</fullName>
    </submittedName>
</protein>
<dbReference type="Proteomes" id="UP000274350">
    <property type="component" value="Chromosome"/>
</dbReference>
<dbReference type="GO" id="GO:0016787">
    <property type="term" value="F:hydrolase activity"/>
    <property type="evidence" value="ECO:0007669"/>
    <property type="project" value="UniProtKB-KW"/>
</dbReference>
<dbReference type="InterPro" id="IPR029058">
    <property type="entry name" value="AB_hydrolase_fold"/>
</dbReference>
<evidence type="ECO:0000313" key="3">
    <source>
        <dbReference type="Proteomes" id="UP000274350"/>
    </source>
</evidence>
<dbReference type="AlphaFoldDB" id="A0A6M4A0G0"/>
<reference evidence="2 3" key="1">
    <citation type="journal article" date="2019" name="Int. J. Syst. Evol. Microbiol.">
        <title>Undibacterium piscinae sp. nov., isolated from Korean shiner intestine.</title>
        <authorList>
            <person name="Lee S.Y."/>
            <person name="Kang W."/>
            <person name="Kim P.S."/>
            <person name="Kim H.S."/>
            <person name="Sung H."/>
            <person name="Shin N.R."/>
            <person name="Whon T.W."/>
            <person name="Yun J.H."/>
            <person name="Lee J.Y."/>
            <person name="Lee J.Y."/>
            <person name="Jung M.J."/>
            <person name="Jeong Y.S."/>
            <person name="Tak E.J."/>
            <person name="Han J.E."/>
            <person name="Hyun D.W."/>
            <person name="Kang M.S."/>
            <person name="Lee K.E."/>
            <person name="Lee B.H."/>
            <person name="Bae J.W."/>
        </authorList>
    </citation>
    <scope>NUCLEOTIDE SEQUENCE [LARGE SCALE GENOMIC DNA]</scope>
    <source>
        <strain evidence="2 3">S11R28</strain>
    </source>
</reference>
<organism evidence="2 3">
    <name type="scientific">Undibacterium piscinae</name>
    <dbReference type="NCBI Taxonomy" id="2495591"/>
    <lineage>
        <taxon>Bacteria</taxon>
        <taxon>Pseudomonadati</taxon>
        <taxon>Pseudomonadota</taxon>
        <taxon>Betaproteobacteria</taxon>
        <taxon>Burkholderiales</taxon>
        <taxon>Oxalobacteraceae</taxon>
        <taxon>Undibacterium</taxon>
    </lineage>
</organism>
<dbReference type="PANTHER" id="PTHR43798">
    <property type="entry name" value="MONOACYLGLYCEROL LIPASE"/>
    <property type="match status" value="1"/>
</dbReference>
<keyword evidence="2" id="KW-0378">Hydrolase</keyword>
<dbReference type="PRINTS" id="PR00111">
    <property type="entry name" value="ABHYDROLASE"/>
</dbReference>
<name>A0A6M4A0G0_9BURK</name>
<evidence type="ECO:0000313" key="2">
    <source>
        <dbReference type="EMBL" id="QJQ04832.1"/>
    </source>
</evidence>
<feature type="domain" description="AB hydrolase-1" evidence="1">
    <location>
        <begin position="29"/>
        <end position="278"/>
    </location>
</feature>